<dbReference type="Proteomes" id="UP001352852">
    <property type="component" value="Unassembled WGS sequence"/>
</dbReference>
<evidence type="ECO:0000313" key="2">
    <source>
        <dbReference type="Proteomes" id="UP001352852"/>
    </source>
</evidence>
<sequence length="144" mass="16418">MSKRGTECVIQGGELSAGKQLALDSMKASAIHFVHSLLDRSRIRSIIAESGCRRGAKHSQSYCDCHSCQFFLSAPFMSSVCVMISAWKWKSAKGNGEWQNRLMQFFESFLICSESWFCRNMNMSKKENRFEGKGGENIYIFQNF</sequence>
<evidence type="ECO:0000313" key="1">
    <source>
        <dbReference type="EMBL" id="MED6287213.1"/>
    </source>
</evidence>
<gene>
    <name evidence="1" type="ORF">CHARACLAT_014019</name>
</gene>
<comment type="caution">
    <text evidence="1">The sequence shown here is derived from an EMBL/GenBank/DDBJ whole genome shotgun (WGS) entry which is preliminary data.</text>
</comment>
<protein>
    <submittedName>
        <fullName evidence="1">Uncharacterized protein</fullName>
    </submittedName>
</protein>
<accession>A0ABU7EIY6</accession>
<keyword evidence="2" id="KW-1185">Reference proteome</keyword>
<reference evidence="1 2" key="1">
    <citation type="submission" date="2021-06" db="EMBL/GenBank/DDBJ databases">
        <authorList>
            <person name="Palmer J.M."/>
        </authorList>
    </citation>
    <scope>NUCLEOTIDE SEQUENCE [LARGE SCALE GENOMIC DNA]</scope>
    <source>
        <strain evidence="1 2">CL_MEX2019</strain>
        <tissue evidence="1">Muscle</tissue>
    </source>
</reference>
<proteinExistence type="predicted"/>
<dbReference type="EMBL" id="JAHUTJ010058414">
    <property type="protein sequence ID" value="MED6287213.1"/>
    <property type="molecule type" value="Genomic_DNA"/>
</dbReference>
<organism evidence="1 2">
    <name type="scientific">Characodon lateralis</name>
    <dbReference type="NCBI Taxonomy" id="208331"/>
    <lineage>
        <taxon>Eukaryota</taxon>
        <taxon>Metazoa</taxon>
        <taxon>Chordata</taxon>
        <taxon>Craniata</taxon>
        <taxon>Vertebrata</taxon>
        <taxon>Euteleostomi</taxon>
        <taxon>Actinopterygii</taxon>
        <taxon>Neopterygii</taxon>
        <taxon>Teleostei</taxon>
        <taxon>Neoteleostei</taxon>
        <taxon>Acanthomorphata</taxon>
        <taxon>Ovalentaria</taxon>
        <taxon>Atherinomorphae</taxon>
        <taxon>Cyprinodontiformes</taxon>
        <taxon>Goodeidae</taxon>
        <taxon>Characodon</taxon>
    </lineage>
</organism>
<name>A0ABU7EIY6_9TELE</name>